<comment type="caution">
    <text evidence="2">The sequence shown here is derived from an EMBL/GenBank/DDBJ whole genome shotgun (WGS) entry which is preliminary data.</text>
</comment>
<feature type="compositionally biased region" description="Basic and acidic residues" evidence="1">
    <location>
        <begin position="107"/>
        <end position="121"/>
    </location>
</feature>
<feature type="compositionally biased region" description="Basic and acidic residues" evidence="1">
    <location>
        <begin position="156"/>
        <end position="192"/>
    </location>
</feature>
<feature type="region of interest" description="Disordered" evidence="1">
    <location>
        <begin position="29"/>
        <end position="121"/>
    </location>
</feature>
<feature type="non-terminal residue" evidence="2">
    <location>
        <position position="259"/>
    </location>
</feature>
<dbReference type="EMBL" id="CAJNIZ010005114">
    <property type="protein sequence ID" value="CAE7239018.1"/>
    <property type="molecule type" value="Genomic_DNA"/>
</dbReference>
<feature type="region of interest" description="Disordered" evidence="1">
    <location>
        <begin position="213"/>
        <end position="244"/>
    </location>
</feature>
<reference evidence="2" key="1">
    <citation type="submission" date="2021-02" db="EMBL/GenBank/DDBJ databases">
        <authorList>
            <person name="Dougan E. K."/>
            <person name="Rhodes N."/>
            <person name="Thang M."/>
            <person name="Chan C."/>
        </authorList>
    </citation>
    <scope>NUCLEOTIDE SEQUENCE</scope>
</reference>
<gene>
    <name evidence="2" type="ORF">SPIL2461_LOCUS4015</name>
</gene>
<evidence type="ECO:0000256" key="1">
    <source>
        <dbReference type="SAM" id="MobiDB-lite"/>
    </source>
</evidence>
<evidence type="ECO:0000313" key="3">
    <source>
        <dbReference type="Proteomes" id="UP000649617"/>
    </source>
</evidence>
<accession>A0A812L038</accession>
<dbReference type="Proteomes" id="UP000649617">
    <property type="component" value="Unassembled WGS sequence"/>
</dbReference>
<dbReference type="OrthoDB" id="408280at2759"/>
<feature type="compositionally biased region" description="Polar residues" evidence="1">
    <location>
        <begin position="63"/>
        <end position="75"/>
    </location>
</feature>
<name>A0A812L038_SYMPI</name>
<protein>
    <submittedName>
        <fullName evidence="2">Uncharacterized protein</fullName>
    </submittedName>
</protein>
<feature type="region of interest" description="Disordered" evidence="1">
    <location>
        <begin position="152"/>
        <end position="192"/>
    </location>
</feature>
<evidence type="ECO:0000313" key="2">
    <source>
        <dbReference type="EMBL" id="CAE7239018.1"/>
    </source>
</evidence>
<dbReference type="AlphaFoldDB" id="A0A812L038"/>
<sequence length="259" mass="27666">MSTDMDQRLTLTEALTEISNLSAFESSIDSRTWIPSTTPPQQPSAASAPRTDAQAKETLELSPATTCHSSSPAGTLSSMLSLSMEEWEEESRPAEVSPSAGGASRRQPVESRGEAEKAEHSVEGDALLQLLDLRGTFCFDKPSVRHVGEALGAGAKEADRPTSKSSDSHQKRAAGRDATHFDHLKGTRDAPKNIRADALDEVLMQKTLASLAGSASLPQLPSSSSISLSRQGTPSSFSVSRGPRWVPLQEAIDPYNVPR</sequence>
<organism evidence="2 3">
    <name type="scientific">Symbiodinium pilosum</name>
    <name type="common">Dinoflagellate</name>
    <dbReference type="NCBI Taxonomy" id="2952"/>
    <lineage>
        <taxon>Eukaryota</taxon>
        <taxon>Sar</taxon>
        <taxon>Alveolata</taxon>
        <taxon>Dinophyceae</taxon>
        <taxon>Suessiales</taxon>
        <taxon>Symbiodiniaceae</taxon>
        <taxon>Symbiodinium</taxon>
    </lineage>
</organism>
<feature type="compositionally biased region" description="Polar residues" evidence="1">
    <location>
        <begin position="230"/>
        <end position="239"/>
    </location>
</feature>
<keyword evidence="3" id="KW-1185">Reference proteome</keyword>
<proteinExistence type="predicted"/>
<feature type="compositionally biased region" description="Low complexity" evidence="1">
    <location>
        <begin position="213"/>
        <end position="229"/>
    </location>
</feature>